<keyword evidence="2" id="KW-1133">Transmembrane helix</keyword>
<feature type="transmembrane region" description="Helical" evidence="2">
    <location>
        <begin position="107"/>
        <end position="123"/>
    </location>
</feature>
<evidence type="ECO:0000256" key="2">
    <source>
        <dbReference type="SAM" id="Phobius"/>
    </source>
</evidence>
<organism evidence="3 4">
    <name type="scientific">Kribbella speibonae</name>
    <dbReference type="NCBI Taxonomy" id="1572660"/>
    <lineage>
        <taxon>Bacteria</taxon>
        <taxon>Bacillati</taxon>
        <taxon>Actinomycetota</taxon>
        <taxon>Actinomycetes</taxon>
        <taxon>Propionibacteriales</taxon>
        <taxon>Kribbellaceae</taxon>
        <taxon>Kribbella</taxon>
    </lineage>
</organism>
<evidence type="ECO:0000313" key="3">
    <source>
        <dbReference type="EMBL" id="TCC30197.1"/>
    </source>
</evidence>
<dbReference type="Proteomes" id="UP000294225">
    <property type="component" value="Unassembled WGS sequence"/>
</dbReference>
<keyword evidence="2" id="KW-0472">Membrane</keyword>
<dbReference type="PANTHER" id="PTHR36832:SF1">
    <property type="entry name" value="SLR1174 PROTEIN"/>
    <property type="match status" value="1"/>
</dbReference>
<evidence type="ECO:0000313" key="4">
    <source>
        <dbReference type="Proteomes" id="UP000294225"/>
    </source>
</evidence>
<feature type="region of interest" description="Disordered" evidence="1">
    <location>
        <begin position="1"/>
        <end position="46"/>
    </location>
</feature>
<protein>
    <recommendedName>
        <fullName evidence="5">ABC transporter permease</fullName>
    </recommendedName>
</protein>
<dbReference type="PANTHER" id="PTHR36832">
    <property type="entry name" value="SLR1174 PROTEIN-RELATED"/>
    <property type="match status" value="1"/>
</dbReference>
<feature type="transmembrane region" description="Helical" evidence="2">
    <location>
        <begin position="220"/>
        <end position="240"/>
    </location>
</feature>
<comment type="caution">
    <text evidence="3">The sequence shown here is derived from an EMBL/GenBank/DDBJ whole genome shotgun (WGS) entry which is preliminary data.</text>
</comment>
<evidence type="ECO:0000256" key="1">
    <source>
        <dbReference type="SAM" id="MobiDB-lite"/>
    </source>
</evidence>
<feature type="transmembrane region" description="Helical" evidence="2">
    <location>
        <begin position="68"/>
        <end position="95"/>
    </location>
</feature>
<sequence>MAAAGRPRRRTGHDRPAAGPIRGRGPVGRGTVARERDGSGVPQSAADEGPRVVSRILRLVRLEIWRQVIGWSGAWWFIVTLVLGQAVAPLLGLFVWRQVPGAGPQVGSYYLAVIGVALLTASFENHTFAHAIYNGGIAAALLRPQPAVIGPLGENLAIRLWMFVLGIPLLAVVGFAAGVSFTLLAVLTAVPALVLAAVLHFLFVWSLAMAAFWTERVHAVVAFGTVLVFLLGGSAAPNALLPDPLRTIAQVLPFRSMLGFPAELATGTLSSADAAAGYAVAVLWTVVLAGCAVGAWRLGIRRYSTVGA</sequence>
<dbReference type="InterPro" id="IPR010390">
    <property type="entry name" value="ABC-2_transporter-like"/>
</dbReference>
<evidence type="ECO:0008006" key="5">
    <source>
        <dbReference type="Google" id="ProtNLM"/>
    </source>
</evidence>
<keyword evidence="2" id="KW-0812">Transmembrane</keyword>
<reference evidence="3 4" key="1">
    <citation type="submission" date="2019-02" db="EMBL/GenBank/DDBJ databases">
        <title>Kribbella capetownensis sp. nov. and Kribbella speibonae sp. nov., isolated from soil.</title>
        <authorList>
            <person name="Curtis S.M."/>
            <person name="Norton I."/>
            <person name="Everest G.J."/>
            <person name="Meyers P.R."/>
        </authorList>
    </citation>
    <scope>NUCLEOTIDE SEQUENCE [LARGE SCALE GENOMIC DNA]</scope>
    <source>
        <strain evidence="3 4">YM55</strain>
    </source>
</reference>
<feature type="transmembrane region" description="Helical" evidence="2">
    <location>
        <begin position="192"/>
        <end position="213"/>
    </location>
</feature>
<dbReference type="EMBL" id="SJKC01000008">
    <property type="protein sequence ID" value="TCC30197.1"/>
    <property type="molecule type" value="Genomic_DNA"/>
</dbReference>
<feature type="transmembrane region" description="Helical" evidence="2">
    <location>
        <begin position="160"/>
        <end position="186"/>
    </location>
</feature>
<dbReference type="AlphaFoldDB" id="A0A4R0ICQ9"/>
<accession>A0A4R0ICQ9</accession>
<feature type="transmembrane region" description="Helical" evidence="2">
    <location>
        <begin position="275"/>
        <end position="296"/>
    </location>
</feature>
<feature type="compositionally biased region" description="Basic residues" evidence="1">
    <location>
        <begin position="1"/>
        <end position="12"/>
    </location>
</feature>
<proteinExistence type="predicted"/>
<dbReference type="Pfam" id="PF06182">
    <property type="entry name" value="ABC2_membrane_6"/>
    <property type="match status" value="1"/>
</dbReference>
<gene>
    <name evidence="3" type="ORF">E0H92_40230</name>
</gene>
<name>A0A4R0ICQ9_9ACTN</name>